<name>V8NKB2_OPHHA</name>
<dbReference type="AlphaFoldDB" id="V8NKB2"/>
<feature type="non-terminal residue" evidence="2">
    <location>
        <position position="1"/>
    </location>
</feature>
<sequence>MRGEGNSFFPPPANVYCRHGYQATCDVLAMTKPRGKVPFQTKLFRLEAGLLYLVDKNMTSFVVRKVILSWMAAPAFQPSNRGTADGLACFAPLKSKQFGEDPCCLTAEFSSRCLSGFFFFFNCSLRDLGLLRTLQYVRSIASKITHDPMGHWHKGGRGKGEGRREGRGGEREGRIKERKGEGREREEKEGRGKGGQGRGEEGKGRGG</sequence>
<feature type="compositionally biased region" description="Basic and acidic residues" evidence="1">
    <location>
        <begin position="158"/>
        <end position="207"/>
    </location>
</feature>
<evidence type="ECO:0000256" key="1">
    <source>
        <dbReference type="SAM" id="MobiDB-lite"/>
    </source>
</evidence>
<dbReference type="Proteomes" id="UP000018936">
    <property type="component" value="Unassembled WGS sequence"/>
</dbReference>
<evidence type="ECO:0000313" key="3">
    <source>
        <dbReference type="Proteomes" id="UP000018936"/>
    </source>
</evidence>
<feature type="region of interest" description="Disordered" evidence="1">
    <location>
        <begin position="147"/>
        <end position="207"/>
    </location>
</feature>
<evidence type="ECO:0000313" key="2">
    <source>
        <dbReference type="EMBL" id="ETE62421.1"/>
    </source>
</evidence>
<proteinExistence type="predicted"/>
<keyword evidence="3" id="KW-1185">Reference proteome</keyword>
<dbReference type="EMBL" id="AZIM01003266">
    <property type="protein sequence ID" value="ETE62421.1"/>
    <property type="molecule type" value="Genomic_DNA"/>
</dbReference>
<accession>V8NKB2</accession>
<comment type="caution">
    <text evidence="2">The sequence shown here is derived from an EMBL/GenBank/DDBJ whole genome shotgun (WGS) entry which is preliminary data.</text>
</comment>
<reference evidence="2 3" key="1">
    <citation type="journal article" date="2013" name="Proc. Natl. Acad. Sci. U.S.A.">
        <title>The king cobra genome reveals dynamic gene evolution and adaptation in the snake venom system.</title>
        <authorList>
            <person name="Vonk F.J."/>
            <person name="Casewell N.R."/>
            <person name="Henkel C.V."/>
            <person name="Heimberg A.M."/>
            <person name="Jansen H.J."/>
            <person name="McCleary R.J."/>
            <person name="Kerkkamp H.M."/>
            <person name="Vos R.A."/>
            <person name="Guerreiro I."/>
            <person name="Calvete J.J."/>
            <person name="Wuster W."/>
            <person name="Woods A.E."/>
            <person name="Logan J.M."/>
            <person name="Harrison R.A."/>
            <person name="Castoe T.A."/>
            <person name="de Koning A.P."/>
            <person name="Pollock D.D."/>
            <person name="Yandell M."/>
            <person name="Calderon D."/>
            <person name="Renjifo C."/>
            <person name="Currier R.B."/>
            <person name="Salgado D."/>
            <person name="Pla D."/>
            <person name="Sanz L."/>
            <person name="Hyder A.S."/>
            <person name="Ribeiro J.M."/>
            <person name="Arntzen J.W."/>
            <person name="van den Thillart G.E."/>
            <person name="Boetzer M."/>
            <person name="Pirovano W."/>
            <person name="Dirks R.P."/>
            <person name="Spaink H.P."/>
            <person name="Duboule D."/>
            <person name="McGlinn E."/>
            <person name="Kini R.M."/>
            <person name="Richardson M.K."/>
        </authorList>
    </citation>
    <scope>NUCLEOTIDE SEQUENCE</scope>
    <source>
        <tissue evidence="2">Blood</tissue>
    </source>
</reference>
<gene>
    <name evidence="2" type="primary">MBD2</name>
    <name evidence="2" type="ORF">L345_11823</name>
</gene>
<protein>
    <submittedName>
        <fullName evidence="2">Methyl-CpG-binding domain protein 2</fullName>
    </submittedName>
</protein>
<organism evidence="2 3">
    <name type="scientific">Ophiophagus hannah</name>
    <name type="common">King cobra</name>
    <name type="synonym">Naja hannah</name>
    <dbReference type="NCBI Taxonomy" id="8665"/>
    <lineage>
        <taxon>Eukaryota</taxon>
        <taxon>Metazoa</taxon>
        <taxon>Chordata</taxon>
        <taxon>Craniata</taxon>
        <taxon>Vertebrata</taxon>
        <taxon>Euteleostomi</taxon>
        <taxon>Lepidosauria</taxon>
        <taxon>Squamata</taxon>
        <taxon>Bifurcata</taxon>
        <taxon>Unidentata</taxon>
        <taxon>Episquamata</taxon>
        <taxon>Toxicofera</taxon>
        <taxon>Serpentes</taxon>
        <taxon>Colubroidea</taxon>
        <taxon>Elapidae</taxon>
        <taxon>Elapinae</taxon>
        <taxon>Ophiophagus</taxon>
    </lineage>
</organism>